<dbReference type="EMBL" id="JANUGX010000052">
    <property type="protein sequence ID" value="MCS0592589.1"/>
    <property type="molecule type" value="Genomic_DNA"/>
</dbReference>
<feature type="domain" description="SWIM-type" evidence="2">
    <location>
        <begin position="52"/>
        <end position="85"/>
    </location>
</feature>
<protein>
    <submittedName>
        <fullName evidence="3">SWIM zinc finger family protein</fullName>
    </submittedName>
</protein>
<dbReference type="PROSITE" id="PS50966">
    <property type="entry name" value="ZF_SWIM"/>
    <property type="match status" value="1"/>
</dbReference>
<name>A0ABT2AEI7_9BURK</name>
<sequence length="449" mass="48913">MTLDANQILALAPDPASAKAGSQLAAAHHWSNLGKSSAALWGECQGSGKTPYRTQIDLNGPAFKCSCPSRKFPCKHGLGLYLLTASSPALFDTSAEPQWVSDWLNSRQARQEKKGDKAAAVSQDPAAVAAAAAQARKREEKREDKVGAGMRELQTWLHDLAREGLAAMRSRGQSLWDGIAARMADAQAAPLARRLRRAGNLLYQSNLRNADGLVANELASIYLLTEAWQRLDGLPPALQADVRALLGWTVSQDEVLRQPGVEGRWEVLAQTTFDDERLRVRATWLYGGGKEARWALLLQYAAGTQGFDLQLAPGTAFDGELCFYPSAWPLRAQVKRQENMRPLSAMAAPPSDLDSLLDTYAHALAAQPFLERHPVLLDGLVPDAADLAVLRDAGGRALALHPDFRHPWHLLALSGGHPLTVCGEWDGRTLLPLSVWHEGRLLNIDGDFV</sequence>
<dbReference type="Pfam" id="PF04434">
    <property type="entry name" value="SWIM"/>
    <property type="match status" value="1"/>
</dbReference>
<keyword evidence="1" id="KW-0862">Zinc</keyword>
<evidence type="ECO:0000256" key="1">
    <source>
        <dbReference type="PROSITE-ProRule" id="PRU00325"/>
    </source>
</evidence>
<keyword evidence="4" id="KW-1185">Reference proteome</keyword>
<reference evidence="3 4" key="1">
    <citation type="submission" date="2022-08" db="EMBL/GenBank/DDBJ databases">
        <title>Reclassification of Massilia species as members of the genera Telluria, Duganella, Pseudoduganella, Mokoshia gen. nov. and Zemynaea gen. nov. using orthogonal and non-orthogonal genome-based approaches.</title>
        <authorList>
            <person name="Bowman J.P."/>
        </authorList>
    </citation>
    <scope>NUCLEOTIDE SEQUENCE [LARGE SCALE GENOMIC DNA]</scope>
    <source>
        <strain evidence="3 4">LMG 28164</strain>
    </source>
</reference>
<evidence type="ECO:0000313" key="3">
    <source>
        <dbReference type="EMBL" id="MCS0592589.1"/>
    </source>
</evidence>
<comment type="caution">
    <text evidence="3">The sequence shown here is derived from an EMBL/GenBank/DDBJ whole genome shotgun (WGS) entry which is preliminary data.</text>
</comment>
<organism evidence="3 4">
    <name type="scientific">Massilia norwichensis</name>
    <dbReference type="NCBI Taxonomy" id="1442366"/>
    <lineage>
        <taxon>Bacteria</taxon>
        <taxon>Pseudomonadati</taxon>
        <taxon>Pseudomonadota</taxon>
        <taxon>Betaproteobacteria</taxon>
        <taxon>Burkholderiales</taxon>
        <taxon>Oxalobacteraceae</taxon>
        <taxon>Telluria group</taxon>
        <taxon>Massilia</taxon>
    </lineage>
</organism>
<keyword evidence="1" id="KW-0863">Zinc-finger</keyword>
<evidence type="ECO:0000259" key="2">
    <source>
        <dbReference type="PROSITE" id="PS50966"/>
    </source>
</evidence>
<dbReference type="InterPro" id="IPR007527">
    <property type="entry name" value="Znf_SWIM"/>
</dbReference>
<accession>A0ABT2AEI7</accession>
<dbReference type="RefSeq" id="WP_258848356.1">
    <property type="nucleotide sequence ID" value="NZ_JANUGX010000052.1"/>
</dbReference>
<dbReference type="Proteomes" id="UP001205560">
    <property type="component" value="Unassembled WGS sequence"/>
</dbReference>
<proteinExistence type="predicted"/>
<evidence type="ECO:0000313" key="4">
    <source>
        <dbReference type="Proteomes" id="UP001205560"/>
    </source>
</evidence>
<keyword evidence="1" id="KW-0479">Metal-binding</keyword>
<gene>
    <name evidence="3" type="ORF">NX782_25740</name>
</gene>